<feature type="domain" description="DUF6795" evidence="1">
    <location>
        <begin position="48"/>
        <end position="151"/>
    </location>
</feature>
<dbReference type="EMBL" id="RJUL01000014">
    <property type="protein sequence ID" value="ROQ18856.1"/>
    <property type="molecule type" value="Genomic_DNA"/>
</dbReference>
<proteinExistence type="predicted"/>
<comment type="caution">
    <text evidence="2">The sequence shown here is derived from an EMBL/GenBank/DDBJ whole genome shotgun (WGS) entry which is preliminary data.</text>
</comment>
<dbReference type="AlphaFoldDB" id="A0A3N1P1V9"/>
<gene>
    <name evidence="2" type="ORF">EDC28_1149</name>
</gene>
<keyword evidence="3" id="KW-1185">Reference proteome</keyword>
<accession>A0A3N1P1V9</accession>
<dbReference type="RefSeq" id="WP_148049881.1">
    <property type="nucleotide sequence ID" value="NZ_RJUL01000014.1"/>
</dbReference>
<evidence type="ECO:0000313" key="3">
    <source>
        <dbReference type="Proteomes" id="UP000268033"/>
    </source>
</evidence>
<reference evidence="2 3" key="1">
    <citation type="submission" date="2018-11" db="EMBL/GenBank/DDBJ databases">
        <title>Genomic Encyclopedia of Type Strains, Phase IV (KMG-IV): sequencing the most valuable type-strain genomes for metagenomic binning, comparative biology and taxonomic classification.</title>
        <authorList>
            <person name="Goeker M."/>
        </authorList>
    </citation>
    <scope>NUCLEOTIDE SEQUENCE [LARGE SCALE GENOMIC DNA]</scope>
    <source>
        <strain evidence="2 3">DSM 21945</strain>
    </source>
</reference>
<evidence type="ECO:0000259" key="1">
    <source>
        <dbReference type="Pfam" id="PF20598"/>
    </source>
</evidence>
<evidence type="ECO:0000313" key="2">
    <source>
        <dbReference type="EMBL" id="ROQ18856.1"/>
    </source>
</evidence>
<sequence>MRHLLITPKPLSALVTLVLVCIALLWSGAPNAMLFFGKKASYHLSPEINGVITLHGKPVGHVEVTRTLDSNQFKQPYVDTAITDSQGKFSFPEKEIEDKKPSEMTTVVRSQNLEVEYSGKKYLLWFMSIPTIRPVDVVKEKLHFLECDLDNAEEYFDFHDAQFSAMPFTAVSICRWKDN</sequence>
<dbReference type="Proteomes" id="UP000268033">
    <property type="component" value="Unassembled WGS sequence"/>
</dbReference>
<dbReference type="InterPro" id="IPR046474">
    <property type="entry name" value="DUF6795"/>
</dbReference>
<organism evidence="2 3">
    <name type="scientific">Gallaecimonas pentaromativorans</name>
    <dbReference type="NCBI Taxonomy" id="584787"/>
    <lineage>
        <taxon>Bacteria</taxon>
        <taxon>Pseudomonadati</taxon>
        <taxon>Pseudomonadota</taxon>
        <taxon>Gammaproteobacteria</taxon>
        <taxon>Enterobacterales</taxon>
        <taxon>Gallaecimonadaceae</taxon>
        <taxon>Gallaecimonas</taxon>
    </lineage>
</organism>
<dbReference type="Pfam" id="PF20598">
    <property type="entry name" value="DUF6795"/>
    <property type="match status" value="1"/>
</dbReference>
<protein>
    <recommendedName>
        <fullName evidence="1">DUF6795 domain-containing protein</fullName>
    </recommendedName>
</protein>
<name>A0A3N1P1V9_9GAMM</name>